<gene>
    <name evidence="1" type="ORF">THITE_33521</name>
</gene>
<evidence type="ECO:0000313" key="2">
    <source>
        <dbReference type="Proteomes" id="UP000008181"/>
    </source>
</evidence>
<dbReference type="EMBL" id="CP003010">
    <property type="protein sequence ID" value="AEO67072.1"/>
    <property type="molecule type" value="Genomic_DNA"/>
</dbReference>
<dbReference type="Proteomes" id="UP000008181">
    <property type="component" value="Chromosome 2"/>
</dbReference>
<dbReference type="HOGENOM" id="CLU_2892289_0_0_1"/>
<dbReference type="RefSeq" id="XP_003653408.1">
    <property type="nucleotide sequence ID" value="XM_003653360.1"/>
</dbReference>
<accession>G2QYH7</accession>
<dbReference type="GeneID" id="11515286"/>
<reference evidence="1 2" key="1">
    <citation type="journal article" date="2011" name="Nat. Biotechnol.">
        <title>Comparative genomic analysis of the thermophilic biomass-degrading fungi Myceliophthora thermophila and Thielavia terrestris.</title>
        <authorList>
            <person name="Berka R.M."/>
            <person name="Grigoriev I.V."/>
            <person name="Otillar R."/>
            <person name="Salamov A."/>
            <person name="Grimwood J."/>
            <person name="Reid I."/>
            <person name="Ishmael N."/>
            <person name="John T."/>
            <person name="Darmond C."/>
            <person name="Moisan M.-C."/>
            <person name="Henrissat B."/>
            <person name="Coutinho P.M."/>
            <person name="Lombard V."/>
            <person name="Natvig D.O."/>
            <person name="Lindquist E."/>
            <person name="Schmutz J."/>
            <person name="Lucas S."/>
            <person name="Harris P."/>
            <person name="Powlowski J."/>
            <person name="Bellemare A."/>
            <person name="Taylor D."/>
            <person name="Butler G."/>
            <person name="de Vries R.P."/>
            <person name="Allijn I.E."/>
            <person name="van den Brink J."/>
            <person name="Ushinsky S."/>
            <person name="Storms R."/>
            <person name="Powell A.J."/>
            <person name="Paulsen I.T."/>
            <person name="Elbourne L.D.H."/>
            <person name="Baker S.E."/>
            <person name="Magnuson J."/>
            <person name="LaBoissiere S."/>
            <person name="Clutterbuck A.J."/>
            <person name="Martinez D."/>
            <person name="Wogulis M."/>
            <person name="de Leon A.L."/>
            <person name="Rey M.W."/>
            <person name="Tsang A."/>
        </authorList>
    </citation>
    <scope>NUCLEOTIDE SEQUENCE [LARGE SCALE GENOMIC DNA]</scope>
    <source>
        <strain evidence="2">ATCC 38088 / NRRL 8126</strain>
    </source>
</reference>
<keyword evidence="2" id="KW-1185">Reference proteome</keyword>
<organism evidence="1 2">
    <name type="scientific">Thermothielavioides terrestris (strain ATCC 38088 / NRRL 8126)</name>
    <name type="common">Thielavia terrestris</name>
    <dbReference type="NCBI Taxonomy" id="578455"/>
    <lineage>
        <taxon>Eukaryota</taxon>
        <taxon>Fungi</taxon>
        <taxon>Dikarya</taxon>
        <taxon>Ascomycota</taxon>
        <taxon>Pezizomycotina</taxon>
        <taxon>Sordariomycetes</taxon>
        <taxon>Sordariomycetidae</taxon>
        <taxon>Sordariales</taxon>
        <taxon>Chaetomiaceae</taxon>
        <taxon>Thermothielavioides</taxon>
        <taxon>Thermothielavioides terrestris</taxon>
    </lineage>
</organism>
<protein>
    <submittedName>
        <fullName evidence="1">Uncharacterized protein</fullName>
    </submittedName>
</protein>
<feature type="non-terminal residue" evidence="1">
    <location>
        <position position="1"/>
    </location>
</feature>
<sequence>VPPLDLYLNKRLVDFERRIRRPVLLGGQMSERQIVIVPEERASTGGQVRRYAPEVQGRSIGRF</sequence>
<dbReference type="OrthoDB" id="4842715at2759"/>
<proteinExistence type="predicted"/>
<dbReference type="AlphaFoldDB" id="G2QYH7"/>
<name>G2QYH7_THETT</name>
<dbReference type="KEGG" id="ttt:THITE_33521"/>
<evidence type="ECO:0000313" key="1">
    <source>
        <dbReference type="EMBL" id="AEO67072.1"/>
    </source>
</evidence>